<name>A0A6I3KWU4_9NOCA</name>
<gene>
    <name evidence="1" type="ORF">GLP40_11245</name>
</gene>
<organism evidence="1 2">
    <name type="scientific">Nocardia aurantiaca</name>
    <dbReference type="NCBI Taxonomy" id="2675850"/>
    <lineage>
        <taxon>Bacteria</taxon>
        <taxon>Bacillati</taxon>
        <taxon>Actinomycetota</taxon>
        <taxon>Actinomycetes</taxon>
        <taxon>Mycobacteriales</taxon>
        <taxon>Nocardiaceae</taxon>
        <taxon>Nocardia</taxon>
    </lineage>
</organism>
<reference evidence="1 2" key="1">
    <citation type="submission" date="2019-11" db="EMBL/GenBank/DDBJ databases">
        <title>Nocardia sp. nov. CT2-14 isolated from soil.</title>
        <authorList>
            <person name="Kanchanasin P."/>
            <person name="Tanasupawat S."/>
            <person name="Yuki M."/>
            <person name="Kudo T."/>
        </authorList>
    </citation>
    <scope>NUCLEOTIDE SEQUENCE [LARGE SCALE GENOMIC DNA]</scope>
    <source>
        <strain evidence="1 2">CT2-14</strain>
    </source>
</reference>
<accession>A0A6I3KWU4</accession>
<dbReference type="Proteomes" id="UP000432464">
    <property type="component" value="Unassembled WGS sequence"/>
</dbReference>
<proteinExistence type="predicted"/>
<keyword evidence="2" id="KW-1185">Reference proteome</keyword>
<evidence type="ECO:0000313" key="1">
    <source>
        <dbReference type="EMBL" id="MTE13348.1"/>
    </source>
</evidence>
<dbReference type="EMBL" id="WMBB01000005">
    <property type="protein sequence ID" value="MTE13348.1"/>
    <property type="molecule type" value="Genomic_DNA"/>
</dbReference>
<protein>
    <submittedName>
        <fullName evidence="1">DUF3558 domain-containing protein</fullName>
    </submittedName>
</protein>
<sequence length="330" mass="35056">MFMIRRSTRGPGSDCVPARPAVRSDVWGSAGLDISGSCLQLHLGSRWGPIISNAAPRRQLSIIPNLVHEIRSDDLLTSTAATRVDRVDHQIFSEDRGTEPRTAVDGTRSRRCARALSRGRRWEGGMSWANQVKDCTVGTVAAGSAAVAEIVVFEGIYGVCVRTKMIGVIIAGLALGVVSGCSASEDKPTGMFDPCKEISDRTIRSAGFDPDTKKVVQTLTNYSVKCEISPLSGYGSLYLEHPSALAPIRTYDAYLASAQRVANSPGGHAPTVTKINGRDAYVGPKSMLGCEVNLRTATGVMTVEATNADENTCASAQNIAAILEPSIGSR</sequence>
<dbReference type="AlphaFoldDB" id="A0A6I3KWU4"/>
<evidence type="ECO:0000313" key="2">
    <source>
        <dbReference type="Proteomes" id="UP000432464"/>
    </source>
</evidence>
<comment type="caution">
    <text evidence="1">The sequence shown here is derived from an EMBL/GenBank/DDBJ whole genome shotgun (WGS) entry which is preliminary data.</text>
</comment>